<feature type="domain" description="VWFA" evidence="2">
    <location>
        <begin position="23"/>
        <end position="201"/>
    </location>
</feature>
<dbReference type="RefSeq" id="WP_077410006.1">
    <property type="nucleotide sequence ID" value="NZ_JBHRTS010000002.1"/>
</dbReference>
<dbReference type="EMBL" id="JBHRTS010000002">
    <property type="protein sequence ID" value="MFC3193330.1"/>
    <property type="molecule type" value="Genomic_DNA"/>
</dbReference>
<gene>
    <name evidence="3" type="ORF">ACFODZ_03635</name>
</gene>
<accession>A0ABV7J8Y3</accession>
<evidence type="ECO:0000256" key="1">
    <source>
        <dbReference type="SAM" id="SignalP"/>
    </source>
</evidence>
<evidence type="ECO:0000259" key="2">
    <source>
        <dbReference type="PROSITE" id="PS50234"/>
    </source>
</evidence>
<dbReference type="Proteomes" id="UP001595533">
    <property type="component" value="Unassembled WGS sequence"/>
</dbReference>
<dbReference type="Gene3D" id="3.40.50.410">
    <property type="entry name" value="von Willebrand factor, type A domain"/>
    <property type="match status" value="1"/>
</dbReference>
<dbReference type="SMART" id="SM00327">
    <property type="entry name" value="VWA"/>
    <property type="match status" value="1"/>
</dbReference>
<proteinExistence type="predicted"/>
<dbReference type="PROSITE" id="PS50234">
    <property type="entry name" value="VWFA"/>
    <property type="match status" value="1"/>
</dbReference>
<dbReference type="SUPFAM" id="SSF53300">
    <property type="entry name" value="vWA-like"/>
    <property type="match status" value="1"/>
</dbReference>
<dbReference type="InterPro" id="IPR036465">
    <property type="entry name" value="vWFA_dom_sf"/>
</dbReference>
<feature type="chain" id="PRO_5046909633" evidence="1">
    <location>
        <begin position="21"/>
        <end position="581"/>
    </location>
</feature>
<keyword evidence="4" id="KW-1185">Reference proteome</keyword>
<keyword evidence="1" id="KW-0732">Signal</keyword>
<reference evidence="4" key="1">
    <citation type="journal article" date="2019" name="Int. J. Syst. Evol. Microbiol.">
        <title>The Global Catalogue of Microorganisms (GCM) 10K type strain sequencing project: providing services to taxonomists for standard genome sequencing and annotation.</title>
        <authorList>
            <consortium name="The Broad Institute Genomics Platform"/>
            <consortium name="The Broad Institute Genome Sequencing Center for Infectious Disease"/>
            <person name="Wu L."/>
            <person name="Ma J."/>
        </authorList>
    </citation>
    <scope>NUCLEOTIDE SEQUENCE [LARGE SCALE GENOMIC DNA]</scope>
    <source>
        <strain evidence="4">KCTC 42953</strain>
    </source>
</reference>
<name>A0ABV7J8Y3_9GAMM</name>
<comment type="caution">
    <text evidence="3">The sequence shown here is derived from an EMBL/GenBank/DDBJ whole genome shotgun (WGS) entry which is preliminary data.</text>
</comment>
<sequence>MKNILWATLAITSFSQNAFAEKQTMIVFDASGSMWGQINGQAKISMAREAMSEISQQFTADDQVGLMVYGHRQKGDCQDIELVVPIGSDNANEIVNQVNRIKPKGKTPISRALQMATDALRITENTAEVVLITDGLETCDMNPCEVAAEAESLGIGFTAHVIGFDLTSEQAKQVSCVADITGGRYLPASDAASLNAALNAVLIEDEPQQMAPELPTATIDPPVATPAIGATFKVNWTGPAGDEDYIDVVNPGDERTYAELSYQWVKNGSSAQLKAPGEPGEYELRYIWQGPDNKRHILTRTTFEVVDSDVVLDAPAAVMAGENFIVDWRGPNEQGDYVDLVKEGNDRTYGELSYFYTKVGSPGTMTAPTAAGNYDIRYVLEAADGRQVLHRVSLEVKQPAANLSFEPTAEIGADFTVYWSGPDNKNGYVDLVKSGDTRTYGELSYFYLKDNPESGTLKAAIVPGTYDVRLIIENGKGQRSAIATQSIEILPVTTQLEAPASGTAGSRIDVSWQGPGRAGDYIDLVKQADTRTYGELSYFYTKDNPGQGSLTLPDQPGTYTIRYVIQGKTRGILTTRDIVVE</sequence>
<evidence type="ECO:0000313" key="3">
    <source>
        <dbReference type="EMBL" id="MFC3193330.1"/>
    </source>
</evidence>
<organism evidence="3 4">
    <name type="scientific">Marinicella sediminis</name>
    <dbReference type="NCBI Taxonomy" id="1792834"/>
    <lineage>
        <taxon>Bacteria</taxon>
        <taxon>Pseudomonadati</taxon>
        <taxon>Pseudomonadota</taxon>
        <taxon>Gammaproteobacteria</taxon>
        <taxon>Lysobacterales</taxon>
        <taxon>Marinicellaceae</taxon>
        <taxon>Marinicella</taxon>
    </lineage>
</organism>
<evidence type="ECO:0000313" key="4">
    <source>
        <dbReference type="Proteomes" id="UP001595533"/>
    </source>
</evidence>
<dbReference type="InterPro" id="IPR002035">
    <property type="entry name" value="VWF_A"/>
</dbReference>
<dbReference type="Pfam" id="PF13519">
    <property type="entry name" value="VWA_2"/>
    <property type="match status" value="1"/>
</dbReference>
<feature type="signal peptide" evidence="1">
    <location>
        <begin position="1"/>
        <end position="20"/>
    </location>
</feature>
<protein>
    <submittedName>
        <fullName evidence="3">VWA domain-containing protein</fullName>
    </submittedName>
</protein>